<reference evidence="5" key="2">
    <citation type="submission" date="2020-02" db="EMBL/GenBank/DDBJ databases">
        <authorList>
            <person name="Littmann E."/>
            <person name="Sorbara M."/>
        </authorList>
    </citation>
    <scope>NUCLEOTIDE SEQUENCE</scope>
    <source>
        <strain evidence="5">MSK.1.17</strain>
    </source>
</reference>
<accession>A0AAW5BV30</accession>
<dbReference type="InterPro" id="IPR001647">
    <property type="entry name" value="HTH_TetR"/>
</dbReference>
<feature type="domain" description="HTH tetR-type" evidence="3">
    <location>
        <begin position="13"/>
        <end position="73"/>
    </location>
</feature>
<reference evidence="4" key="3">
    <citation type="submission" date="2022-01" db="EMBL/GenBank/DDBJ databases">
        <title>Collection of gut derived symbiotic bacterial strains cultured from healthy donors.</title>
        <authorList>
            <person name="Lin H."/>
            <person name="Kohout C."/>
            <person name="Waligurski E."/>
            <person name="Pamer E.G."/>
        </authorList>
    </citation>
    <scope>NUCLEOTIDE SEQUENCE</scope>
    <source>
        <strain evidence="4">DFI.6.55</strain>
    </source>
</reference>
<name>A0AAW5BV30_9FIRM</name>
<organism evidence="4 7">
    <name type="scientific">Enterocloster aldenensis</name>
    <dbReference type="NCBI Taxonomy" id="358742"/>
    <lineage>
        <taxon>Bacteria</taxon>
        <taxon>Bacillati</taxon>
        <taxon>Bacillota</taxon>
        <taxon>Clostridia</taxon>
        <taxon>Lachnospirales</taxon>
        <taxon>Lachnospiraceae</taxon>
        <taxon>Enterocloster</taxon>
    </lineage>
</organism>
<dbReference type="PROSITE" id="PS50977">
    <property type="entry name" value="HTH_TETR_2"/>
    <property type="match status" value="1"/>
</dbReference>
<protein>
    <submittedName>
        <fullName evidence="4">TetR/AcrR family transcriptional regulator</fullName>
    </submittedName>
</protein>
<proteinExistence type="predicted"/>
<evidence type="ECO:0000256" key="2">
    <source>
        <dbReference type="PROSITE-ProRule" id="PRU00335"/>
    </source>
</evidence>
<gene>
    <name evidence="5" type="ORF">G5B36_08080</name>
    <name evidence="4" type="ORF">L0N08_03380</name>
</gene>
<evidence type="ECO:0000313" key="5">
    <source>
        <dbReference type="EMBL" id="NSJ48660.1"/>
    </source>
</evidence>
<dbReference type="InterPro" id="IPR050624">
    <property type="entry name" value="HTH-type_Tx_Regulator"/>
</dbReference>
<evidence type="ECO:0000313" key="7">
    <source>
        <dbReference type="Proteomes" id="UP001299608"/>
    </source>
</evidence>
<dbReference type="Proteomes" id="UP000669239">
    <property type="component" value="Unassembled WGS sequence"/>
</dbReference>
<evidence type="ECO:0000256" key="1">
    <source>
        <dbReference type="ARBA" id="ARBA00023125"/>
    </source>
</evidence>
<dbReference type="PANTHER" id="PTHR43479:SF11">
    <property type="entry name" value="ACREF_ENVCD OPERON REPRESSOR-RELATED"/>
    <property type="match status" value="1"/>
</dbReference>
<evidence type="ECO:0000313" key="4">
    <source>
        <dbReference type="EMBL" id="MCG4744450.1"/>
    </source>
</evidence>
<keyword evidence="1 2" id="KW-0238">DNA-binding</keyword>
<dbReference type="InterPro" id="IPR009057">
    <property type="entry name" value="Homeodomain-like_sf"/>
</dbReference>
<dbReference type="RefSeq" id="WP_165640985.1">
    <property type="nucleotide sequence ID" value="NZ_BAABZL010000001.1"/>
</dbReference>
<dbReference type="Gene3D" id="1.10.357.10">
    <property type="entry name" value="Tetracycline Repressor, domain 2"/>
    <property type="match status" value="1"/>
</dbReference>
<dbReference type="GeneID" id="97207944"/>
<dbReference type="Pfam" id="PF00440">
    <property type="entry name" value="TetR_N"/>
    <property type="match status" value="1"/>
</dbReference>
<feature type="DNA-binding region" description="H-T-H motif" evidence="2">
    <location>
        <begin position="36"/>
        <end position="55"/>
    </location>
</feature>
<reference evidence="5 6" key="1">
    <citation type="journal article" date="2020" name="Cell Host Microbe">
        <title>Functional and Genomic Variation between Human-Derived Isolates of Lachnospiraceae Reveals Inter- and Intra-Species Diversity.</title>
        <authorList>
            <person name="Sorbara M.T."/>
            <person name="Littmann E.R."/>
            <person name="Fontana E."/>
            <person name="Moody T.U."/>
            <person name="Kohout C.E."/>
            <person name="Gjonbalaj M."/>
            <person name="Eaton V."/>
            <person name="Seok R."/>
            <person name="Leiner I.M."/>
            <person name="Pamer E.G."/>
        </authorList>
    </citation>
    <scope>NUCLEOTIDE SEQUENCE [LARGE SCALE GENOMIC DNA]</scope>
    <source>
        <strain evidence="5 6">MSK.1.17</strain>
    </source>
</reference>
<dbReference type="EMBL" id="JAAITT010000009">
    <property type="protein sequence ID" value="NSJ48660.1"/>
    <property type="molecule type" value="Genomic_DNA"/>
</dbReference>
<dbReference type="SUPFAM" id="SSF46689">
    <property type="entry name" value="Homeodomain-like"/>
    <property type="match status" value="1"/>
</dbReference>
<keyword evidence="6" id="KW-1185">Reference proteome</keyword>
<dbReference type="PRINTS" id="PR00455">
    <property type="entry name" value="HTHTETR"/>
</dbReference>
<evidence type="ECO:0000313" key="6">
    <source>
        <dbReference type="Proteomes" id="UP000669239"/>
    </source>
</evidence>
<dbReference type="PANTHER" id="PTHR43479">
    <property type="entry name" value="ACREF/ENVCD OPERON REPRESSOR-RELATED"/>
    <property type="match status" value="1"/>
</dbReference>
<dbReference type="GO" id="GO:0003677">
    <property type="term" value="F:DNA binding"/>
    <property type="evidence" value="ECO:0007669"/>
    <property type="project" value="UniProtKB-UniRule"/>
</dbReference>
<comment type="caution">
    <text evidence="4">The sequence shown here is derived from an EMBL/GenBank/DDBJ whole genome shotgun (WGS) entry which is preliminary data.</text>
</comment>
<dbReference type="AlphaFoldDB" id="A0AAW5BV30"/>
<sequence>MNDTRIPVQKRSIEKRKRILEAGFQLFCEKGYYKTNTIEIARHAKVSTGTVYSYFKDKKEIYMGAYEAYLDSISTQLFERLDKVQPFCLEYFVNHWISAYLELYSGAGHALVQLRMMIMDDAEISQHFSGLENKYFLKIGEILGRNGNTQNNRSEKVYISCVLIDSLRQEKSAFTHNGLDFEALKQQVAKTVVRLLSE</sequence>
<dbReference type="Proteomes" id="UP001299608">
    <property type="component" value="Unassembled WGS sequence"/>
</dbReference>
<dbReference type="EMBL" id="JAKNGE010000003">
    <property type="protein sequence ID" value="MCG4744450.1"/>
    <property type="molecule type" value="Genomic_DNA"/>
</dbReference>
<evidence type="ECO:0000259" key="3">
    <source>
        <dbReference type="PROSITE" id="PS50977"/>
    </source>
</evidence>